<keyword evidence="3 5" id="KW-0687">Ribonucleoprotein</keyword>
<protein>
    <recommendedName>
        <fullName evidence="4 5">Large ribosomal subunit protein uL29</fullName>
    </recommendedName>
</protein>
<dbReference type="InterPro" id="IPR050063">
    <property type="entry name" value="Ribosomal_protein_uL29"/>
</dbReference>
<dbReference type="SUPFAM" id="SSF46561">
    <property type="entry name" value="Ribosomal protein L29 (L29p)"/>
    <property type="match status" value="1"/>
</dbReference>
<dbReference type="HAMAP" id="MF_00374">
    <property type="entry name" value="Ribosomal_uL29"/>
    <property type="match status" value="1"/>
</dbReference>
<dbReference type="InterPro" id="IPR036049">
    <property type="entry name" value="Ribosomal_uL29_sf"/>
</dbReference>
<dbReference type="Pfam" id="PF00831">
    <property type="entry name" value="Ribosomal_L29"/>
    <property type="match status" value="1"/>
</dbReference>
<dbReference type="EMBL" id="JTHE03000121">
    <property type="protein sequence ID" value="MCM1985312.1"/>
    <property type="molecule type" value="Genomic_DNA"/>
</dbReference>
<evidence type="ECO:0000256" key="3">
    <source>
        <dbReference type="ARBA" id="ARBA00023274"/>
    </source>
</evidence>
<dbReference type="InterPro" id="IPR001854">
    <property type="entry name" value="Ribosomal_uL29"/>
</dbReference>
<evidence type="ECO:0000256" key="2">
    <source>
        <dbReference type="ARBA" id="ARBA00022980"/>
    </source>
</evidence>
<dbReference type="RefSeq" id="WP_166278192.1">
    <property type="nucleotide sequence ID" value="NZ_JTHE03000121.1"/>
</dbReference>
<comment type="similarity">
    <text evidence="1 5">Belongs to the universal ribosomal protein uL29 family.</text>
</comment>
<reference evidence="6 7" key="1">
    <citation type="journal article" date="2015" name="Genome Announc.">
        <title>Draft Genome Sequence of Filamentous Marine Cyanobacterium Lyngbya confervoides Strain BDU141951.</title>
        <authorList>
            <person name="Chandrababunaidu M.M."/>
            <person name="Sen D."/>
            <person name="Tripathy S."/>
        </authorList>
    </citation>
    <scope>NUCLEOTIDE SEQUENCE [LARGE SCALE GENOMIC DNA]</scope>
    <source>
        <strain evidence="6 7">BDU141951</strain>
    </source>
</reference>
<dbReference type="Gene3D" id="1.10.287.310">
    <property type="match status" value="1"/>
</dbReference>
<dbReference type="PANTHER" id="PTHR10916:SF0">
    <property type="entry name" value="LARGE RIBOSOMAL SUBUNIT PROTEIN UL29C"/>
    <property type="match status" value="1"/>
</dbReference>
<dbReference type="PANTHER" id="PTHR10916">
    <property type="entry name" value="60S RIBOSOMAL PROTEIN L35/50S RIBOSOMAL PROTEIN L29"/>
    <property type="match status" value="1"/>
</dbReference>
<evidence type="ECO:0000256" key="5">
    <source>
        <dbReference type="HAMAP-Rule" id="MF_00374"/>
    </source>
</evidence>
<evidence type="ECO:0000313" key="7">
    <source>
        <dbReference type="Proteomes" id="UP000031561"/>
    </source>
</evidence>
<dbReference type="NCBIfam" id="TIGR00012">
    <property type="entry name" value="L29"/>
    <property type="match status" value="1"/>
</dbReference>
<accession>A0ABD4T9V2</accession>
<dbReference type="AlphaFoldDB" id="A0ABD4T9V2"/>
<dbReference type="FunFam" id="1.10.287.310:FF:000001">
    <property type="entry name" value="50S ribosomal protein L29"/>
    <property type="match status" value="1"/>
</dbReference>
<name>A0ABD4T9V2_9CYAN</name>
<dbReference type="CDD" id="cd00427">
    <property type="entry name" value="Ribosomal_L29_HIP"/>
    <property type="match status" value="1"/>
</dbReference>
<organism evidence="6 7">
    <name type="scientific">Lyngbya confervoides BDU141951</name>
    <dbReference type="NCBI Taxonomy" id="1574623"/>
    <lineage>
        <taxon>Bacteria</taxon>
        <taxon>Bacillati</taxon>
        <taxon>Cyanobacteriota</taxon>
        <taxon>Cyanophyceae</taxon>
        <taxon>Oscillatoriophycideae</taxon>
        <taxon>Oscillatoriales</taxon>
        <taxon>Microcoleaceae</taxon>
        <taxon>Lyngbya</taxon>
    </lineage>
</organism>
<dbReference type="GO" id="GO:0006412">
    <property type="term" value="P:translation"/>
    <property type="evidence" value="ECO:0007669"/>
    <property type="project" value="UniProtKB-UniRule"/>
</dbReference>
<dbReference type="GO" id="GO:1990904">
    <property type="term" value="C:ribonucleoprotein complex"/>
    <property type="evidence" value="ECO:0007669"/>
    <property type="project" value="UniProtKB-KW"/>
</dbReference>
<keyword evidence="2 5" id="KW-0689">Ribosomal protein</keyword>
<dbReference type="Proteomes" id="UP000031561">
    <property type="component" value="Unassembled WGS sequence"/>
</dbReference>
<sequence>MALSKMSDLRELSTEEIETEIQQLKRELFDLRFQQATRQTVNPHEFKHRRHKIAQLMTLQHERSRQS</sequence>
<dbReference type="GO" id="GO:0005840">
    <property type="term" value="C:ribosome"/>
    <property type="evidence" value="ECO:0007669"/>
    <property type="project" value="UniProtKB-KW"/>
</dbReference>
<evidence type="ECO:0000256" key="4">
    <source>
        <dbReference type="ARBA" id="ARBA00035204"/>
    </source>
</evidence>
<evidence type="ECO:0000313" key="6">
    <source>
        <dbReference type="EMBL" id="MCM1985312.1"/>
    </source>
</evidence>
<evidence type="ECO:0000256" key="1">
    <source>
        <dbReference type="ARBA" id="ARBA00009254"/>
    </source>
</evidence>
<comment type="caution">
    <text evidence="6">The sequence shown here is derived from an EMBL/GenBank/DDBJ whole genome shotgun (WGS) entry which is preliminary data.</text>
</comment>
<proteinExistence type="inferred from homology"/>
<gene>
    <name evidence="5 6" type="primary">rpmC</name>
    <name evidence="5" type="synonym">rpl29</name>
    <name evidence="6" type="ORF">QQ91_0021075</name>
</gene>
<keyword evidence="7" id="KW-1185">Reference proteome</keyword>